<dbReference type="PANTHER" id="PTHR41775:SF1">
    <property type="entry name" value="PEPTIDASE M6-LIKE DOMAIN-CONTAINING PROTEIN"/>
    <property type="match status" value="1"/>
</dbReference>
<dbReference type="Gene3D" id="2.130.10.130">
    <property type="entry name" value="Integrin alpha, N-terminal"/>
    <property type="match status" value="1"/>
</dbReference>
<organism evidence="3">
    <name type="scientific">candidate division WOR-3 bacterium</name>
    <dbReference type="NCBI Taxonomy" id="2052148"/>
    <lineage>
        <taxon>Bacteria</taxon>
        <taxon>Bacteria division WOR-3</taxon>
    </lineage>
</organism>
<reference evidence="3" key="1">
    <citation type="journal article" date="2020" name="mSystems">
        <title>Genome- and Community-Level Interaction Insights into Carbon Utilization and Element Cycling Functions of Hydrothermarchaeota in Hydrothermal Sediment.</title>
        <authorList>
            <person name="Zhou Z."/>
            <person name="Liu Y."/>
            <person name="Xu W."/>
            <person name="Pan J."/>
            <person name="Luo Z.H."/>
            <person name="Li M."/>
        </authorList>
    </citation>
    <scope>NUCLEOTIDE SEQUENCE [LARGE SCALE GENOMIC DNA]</scope>
    <source>
        <strain evidence="3">SpSt-258</strain>
    </source>
</reference>
<dbReference type="SUPFAM" id="SSF55486">
    <property type="entry name" value="Metalloproteases ('zincins'), catalytic domain"/>
    <property type="match status" value="1"/>
</dbReference>
<name>A0A7V0Z401_UNCW3</name>
<dbReference type="InterPro" id="IPR026444">
    <property type="entry name" value="Secre_tail"/>
</dbReference>
<dbReference type="Pfam" id="PF18962">
    <property type="entry name" value="Por_Secre_tail"/>
    <property type="match status" value="1"/>
</dbReference>
<accession>A0A7V0Z401</accession>
<dbReference type="GO" id="GO:0008233">
    <property type="term" value="F:peptidase activity"/>
    <property type="evidence" value="ECO:0007669"/>
    <property type="project" value="InterPro"/>
</dbReference>
<gene>
    <name evidence="3" type="ORF">ENP86_01535</name>
</gene>
<comment type="caution">
    <text evidence="3">The sequence shown here is derived from an EMBL/GenBank/DDBJ whole genome shotgun (WGS) entry which is preliminary data.</text>
</comment>
<dbReference type="Pfam" id="PF05547">
    <property type="entry name" value="Peptidase_M6"/>
    <property type="match status" value="1"/>
</dbReference>
<dbReference type="AlphaFoldDB" id="A0A7V0Z401"/>
<evidence type="ECO:0000259" key="1">
    <source>
        <dbReference type="Pfam" id="PF05547"/>
    </source>
</evidence>
<feature type="domain" description="Peptidase M6-like" evidence="1">
    <location>
        <begin position="287"/>
        <end position="352"/>
    </location>
</feature>
<evidence type="ECO:0000259" key="2">
    <source>
        <dbReference type="Pfam" id="PF18962"/>
    </source>
</evidence>
<dbReference type="InterPro" id="IPR028994">
    <property type="entry name" value="Integrin_alpha_N"/>
</dbReference>
<feature type="domain" description="Secretion system C-terminal sorting" evidence="2">
    <location>
        <begin position="964"/>
        <end position="1036"/>
    </location>
</feature>
<dbReference type="PANTHER" id="PTHR41775">
    <property type="entry name" value="SECRETED PROTEIN-RELATED"/>
    <property type="match status" value="1"/>
</dbReference>
<sequence length="1048" mass="117201">MEVNLRQIFSLLFLLSVCFAGKVVVTKNQIYNPPNTPLANIKINLVSPKGIETLSPGQLKTMHLFKEFGIPVPKKKARLQNLNILVLRAEFVEDNDSLSTGNGKMDLVGFGSPQDGLFYDPPHTKQYFERQMDFLHNYYRANSFGHCNISYVVKPDRPTDSYQLPHKMSYYSGFDHYDPKTGIVWFNNYAMEMGMVRIVADAIAAADQDPTIDFSEYDAIIVFHAGTLLQTSINFFRFLDIPSATIPPGALEYYLGVPYIIVNNGQDTIQCPISCLSEMARVDQYMVGALGTVVHEFGHVLGLPDLYDVTGWSNGVGAFDLMGTGGWVGMPDAGVPEGSIPANMGAWTRYFFGHYTNDPVWVEPLVVTRPESLLALRASAVDTTQSGIANQTMIKVPISSTEFFLIENREQDIKQKDTIIIDVEDGVPVYVDNGEFDFFLPGSGILIWHIDDNVIYANYDYNTIQIDPKHKGIDVEEADGVQHFDARVYIDSLEYYGSKYDLFFVDDSNKSNRKFGPFTNPNSDGYFGKSLINIDILSKLDTLMNLSVKFDIYQTGFPISLPIKKPIHSLNYGDLDGDGDIEIIATTKYGNIYVFNHDGTSYGSAVVDTITTFTAIGDVSVDGADDIVFGSGFNLRVLDGKTLTPLLNFPFRAEGIIIGAPLLFDINSDGRLEIIFGSEDRRLYALNSEGTNISNFPIYLNSWIYSTPCVFDEACKTIGVLGADGRFWLVNKDGIIKEFTDSQHNMLTYSSPVVGDIDRDGKPEAAIVNGYGTFYIYGADSLEQKFETWIDTVFYYTPGLADIDNDGYLEIISPNSSKTLYVFNRNGTIENNFPLITDEYILYPLLIANLDTISGEEIVFGLGAKDSLSSGRLKLVYNRNKEFVFSPLFGEGGFSSPGFVFDIDRDGDLELACGSDSGRIYIWDFPGKTVSWAGYMNSNKNWGRYTGLYSEPRTSTELFGSFYIYPSPVKERGAVRFYLYQNAEVKVDILDITGHKIGDIKVSNPTPNEYNEVYFDFKNQSNGVYILRVEAKNSSKREVKFKKFALLK</sequence>
<dbReference type="NCBIfam" id="TIGR04183">
    <property type="entry name" value="Por_Secre_tail"/>
    <property type="match status" value="1"/>
</dbReference>
<proteinExistence type="predicted"/>
<dbReference type="SUPFAM" id="SSF69318">
    <property type="entry name" value="Integrin alpha N-terminal domain"/>
    <property type="match status" value="2"/>
</dbReference>
<protein>
    <submittedName>
        <fullName evidence="3">T9SS type A sorting domain-containing protein</fullName>
    </submittedName>
</protein>
<dbReference type="EMBL" id="DSKY01000003">
    <property type="protein sequence ID" value="HDY58227.1"/>
    <property type="molecule type" value="Genomic_DNA"/>
</dbReference>
<dbReference type="GO" id="GO:0006508">
    <property type="term" value="P:proteolysis"/>
    <property type="evidence" value="ECO:0007669"/>
    <property type="project" value="InterPro"/>
</dbReference>
<evidence type="ECO:0000313" key="3">
    <source>
        <dbReference type="EMBL" id="HDY58227.1"/>
    </source>
</evidence>
<dbReference type="InterPro" id="IPR008757">
    <property type="entry name" value="Peptidase_M6-like_domain"/>
</dbReference>